<dbReference type="eggNOG" id="ENOG502R483">
    <property type="taxonomic scope" value="Eukaryota"/>
</dbReference>
<accession>A0A0D9VCC3</accession>
<sequence length="402" mass="44889">MLLDETNSSGKPPDSELYDKLRCIKPVRLPREGEMLPSRPLDARNTTVTILFGLQVIPSHAQHSVPFFHDLPKPPSFESPARNWMREFLSCSVQELMGEAKKSSNTRARPKEDIAGLDVTMDDMWLAGIMDIRKSPACSLGNFEPHWPVKKCACIIIPVMKPIVQAPILHAGEVHFAKITTEVVFLESASTAKDGELLQILLGIFPVKPLLLALSATKLFIISHVANGNCPVKKLLEIGRTEVEDGSSCISPLRPLKLTSRTTMLLDTINSSGKPPDNELWDRLSRNRPVRLPRDGEICPSRPLEASETSVTVPSVLQVIPSHVQQSVAFRHETARPPLLERLERNWRREFFSCSVHELVGETRESNSSSAKARLSPTKSMGNPLLFFLHEEWSFCCFCMAT</sequence>
<proteinExistence type="predicted"/>
<dbReference type="HOGENOM" id="CLU_613084_0_0_1"/>
<protein>
    <submittedName>
        <fullName evidence="1">Uncharacterized protein</fullName>
    </submittedName>
</protein>
<dbReference type="Gramene" id="LPERR02G03670.1">
    <property type="protein sequence ID" value="LPERR02G03670.1"/>
    <property type="gene ID" value="LPERR02G03670"/>
</dbReference>
<reference evidence="1 2" key="1">
    <citation type="submission" date="2012-08" db="EMBL/GenBank/DDBJ databases">
        <title>Oryza genome evolution.</title>
        <authorList>
            <person name="Wing R.A."/>
        </authorList>
    </citation>
    <scope>NUCLEOTIDE SEQUENCE</scope>
</reference>
<organism evidence="1 2">
    <name type="scientific">Leersia perrieri</name>
    <dbReference type="NCBI Taxonomy" id="77586"/>
    <lineage>
        <taxon>Eukaryota</taxon>
        <taxon>Viridiplantae</taxon>
        <taxon>Streptophyta</taxon>
        <taxon>Embryophyta</taxon>
        <taxon>Tracheophyta</taxon>
        <taxon>Spermatophyta</taxon>
        <taxon>Magnoliopsida</taxon>
        <taxon>Liliopsida</taxon>
        <taxon>Poales</taxon>
        <taxon>Poaceae</taxon>
        <taxon>BOP clade</taxon>
        <taxon>Oryzoideae</taxon>
        <taxon>Oryzeae</taxon>
        <taxon>Oryzinae</taxon>
        <taxon>Leersia</taxon>
    </lineage>
</organism>
<dbReference type="Proteomes" id="UP000032180">
    <property type="component" value="Chromosome 2"/>
</dbReference>
<dbReference type="EnsemblPlants" id="LPERR02G03670.1">
    <property type="protein sequence ID" value="LPERR02G03670.1"/>
    <property type="gene ID" value="LPERR02G03670"/>
</dbReference>
<name>A0A0D9VCC3_9ORYZ</name>
<reference evidence="1" key="3">
    <citation type="submission" date="2015-04" db="UniProtKB">
        <authorList>
            <consortium name="EnsemblPlants"/>
        </authorList>
    </citation>
    <scope>IDENTIFICATION</scope>
</reference>
<evidence type="ECO:0000313" key="2">
    <source>
        <dbReference type="Proteomes" id="UP000032180"/>
    </source>
</evidence>
<keyword evidence="2" id="KW-1185">Reference proteome</keyword>
<evidence type="ECO:0000313" key="1">
    <source>
        <dbReference type="EnsemblPlants" id="LPERR02G03670.1"/>
    </source>
</evidence>
<reference evidence="2" key="2">
    <citation type="submission" date="2013-12" db="EMBL/GenBank/DDBJ databases">
        <authorList>
            <person name="Yu Y."/>
            <person name="Lee S."/>
            <person name="de Baynast K."/>
            <person name="Wissotski M."/>
            <person name="Liu L."/>
            <person name="Talag J."/>
            <person name="Goicoechea J."/>
            <person name="Angelova A."/>
            <person name="Jetty R."/>
            <person name="Kudrna D."/>
            <person name="Golser W."/>
            <person name="Rivera L."/>
            <person name="Zhang J."/>
            <person name="Wing R."/>
        </authorList>
    </citation>
    <scope>NUCLEOTIDE SEQUENCE</scope>
</reference>
<dbReference type="AlphaFoldDB" id="A0A0D9VCC3"/>